<evidence type="ECO:0000313" key="2">
    <source>
        <dbReference type="Proteomes" id="UP001312893"/>
    </source>
</evidence>
<comment type="caution">
    <text evidence="1">The sequence shown here is derived from an EMBL/GenBank/DDBJ whole genome shotgun (WGS) entry which is preliminary data.</text>
</comment>
<sequence>MQHIECYEYVIAPHAIVEGHMTFIPKWYLKEVVLFVDAEETQYKYEIFQKNDGSGFIAHLFRLDDFMELQLWVKIHELNYLSGKVKEHVVDEVELHFKEEILHIED</sequence>
<dbReference type="EMBL" id="JARXNK020000097">
    <property type="protein sequence ID" value="MEL0550791.1"/>
    <property type="molecule type" value="Genomic_DNA"/>
</dbReference>
<accession>A0ABU9F337</accession>
<name>A0ABU9F337_9ENTR</name>
<evidence type="ECO:0000313" key="1">
    <source>
        <dbReference type="EMBL" id="MEL0550791.1"/>
    </source>
</evidence>
<organism evidence="1 2">
    <name type="scientific">Raoultella lignicola</name>
    <dbReference type="NCBI Taxonomy" id="3040939"/>
    <lineage>
        <taxon>Bacteria</taxon>
        <taxon>Pseudomonadati</taxon>
        <taxon>Pseudomonadota</taxon>
        <taxon>Gammaproteobacteria</taxon>
        <taxon>Enterobacterales</taxon>
        <taxon>Enterobacteriaceae</taxon>
        <taxon>Klebsiella/Raoultella group</taxon>
        <taxon>Raoultella</taxon>
    </lineage>
</organism>
<dbReference type="Proteomes" id="UP001312893">
    <property type="component" value="Unassembled WGS sequence"/>
</dbReference>
<gene>
    <name evidence="1" type="ORF">QFI96_003635</name>
</gene>
<dbReference type="RefSeq" id="WP_128350429.1">
    <property type="nucleotide sequence ID" value="NZ_JARXNK020000097.1"/>
</dbReference>
<keyword evidence="2" id="KW-1185">Reference proteome</keyword>
<proteinExistence type="predicted"/>
<protein>
    <submittedName>
        <fullName evidence="1">Uncharacterized protein</fullName>
    </submittedName>
</protein>
<reference evidence="1 2" key="1">
    <citation type="submission" date="2024-04" db="EMBL/GenBank/DDBJ databases">
        <title>Two novel Raoultella species associated with bleeding cankers of broadleaf hosts, Raoultella scottia sp. nov. and Raoultella lignicola sp. nov.</title>
        <authorList>
            <person name="Brady C.L."/>
        </authorList>
    </citation>
    <scope>NUCLEOTIDE SEQUENCE [LARGE SCALE GENOMIC DNA]</scope>
    <source>
        <strain evidence="1 2">TW_WC1a.1</strain>
    </source>
</reference>